<sequence length="154" mass="17170">MLSILLFSIMSSLAATLVLTTSPIILGVWIILISFMMSMTVALNSTTWLGLMVFLIYVGGLLVMFSYFVALTPNLLMDAKTVMYALFFSIPLFFFLYKNMPDLTSFSTKTQAPLSFLMEQNLSPILFIALVLFFALVAVVKMCSKSSSPLRPFN</sequence>
<gene>
    <name evidence="2" type="primary">ND6</name>
</gene>
<accession>A0AAU6QGP2</accession>
<feature type="transmembrane region" description="Helical" evidence="1">
    <location>
        <begin position="24"/>
        <end position="43"/>
    </location>
</feature>
<reference evidence="2" key="1">
    <citation type="submission" date="2023-11" db="EMBL/GenBank/DDBJ databases">
        <title>Species delimitation and phylogenetic relationships of the Prionospio complex (Annelida, Spionidae) in the Northeast Atlantic.</title>
        <authorList>
            <person name="Hektoen M.M."/>
            <person name="Bakken T."/>
            <person name="Radashevsky V.I."/>
            <person name="Ekrem T."/>
            <person name="Dunshea G."/>
        </authorList>
    </citation>
    <scope>NUCLEOTIDE SEQUENCE</scope>
    <source>
        <strain evidence="2">VIR20592</strain>
    </source>
</reference>
<geneLocation type="mitochondrion" evidence="2"/>
<feature type="transmembrane region" description="Helical" evidence="1">
    <location>
        <begin position="121"/>
        <end position="140"/>
    </location>
</feature>
<name>A0AAU6QGP2_9ANNE</name>
<evidence type="ECO:0000256" key="1">
    <source>
        <dbReference type="SAM" id="Phobius"/>
    </source>
</evidence>
<keyword evidence="1" id="KW-0472">Membrane</keyword>
<protein>
    <submittedName>
        <fullName evidence="2">NADH dehydrogenase subunit 6</fullName>
    </submittedName>
</protein>
<proteinExistence type="predicted"/>
<organism evidence="2">
    <name type="scientific">Prionospio multibranchiata</name>
    <dbReference type="NCBI Taxonomy" id="3050093"/>
    <lineage>
        <taxon>Eukaryota</taxon>
        <taxon>Metazoa</taxon>
        <taxon>Spiralia</taxon>
        <taxon>Lophotrochozoa</taxon>
        <taxon>Annelida</taxon>
        <taxon>Polychaeta</taxon>
        <taxon>Sedentaria</taxon>
        <taxon>Canalipalpata</taxon>
        <taxon>Spionida</taxon>
        <taxon>Spionidae</taxon>
        <taxon>Prionospio</taxon>
    </lineage>
</organism>
<dbReference type="EMBL" id="OR935916">
    <property type="protein sequence ID" value="WZB40541.1"/>
    <property type="molecule type" value="Genomic_DNA"/>
</dbReference>
<keyword evidence="1" id="KW-0812">Transmembrane</keyword>
<keyword evidence="1" id="KW-1133">Transmembrane helix</keyword>
<evidence type="ECO:0000313" key="2">
    <source>
        <dbReference type="EMBL" id="WZB40541.1"/>
    </source>
</evidence>
<feature type="transmembrane region" description="Helical" evidence="1">
    <location>
        <begin position="82"/>
        <end position="100"/>
    </location>
</feature>
<feature type="transmembrane region" description="Helical" evidence="1">
    <location>
        <begin position="48"/>
        <end position="70"/>
    </location>
</feature>
<dbReference type="AlphaFoldDB" id="A0AAU6QGP2"/>
<keyword evidence="2" id="KW-0496">Mitochondrion</keyword>